<accession>A0ABV3XNJ7</accession>
<keyword evidence="1" id="KW-1133">Transmembrane helix</keyword>
<evidence type="ECO:0000259" key="3">
    <source>
        <dbReference type="Pfam" id="PF25269"/>
    </source>
</evidence>
<feature type="domain" description="DUF7867" evidence="3">
    <location>
        <begin position="170"/>
        <end position="423"/>
    </location>
</feature>
<sequence>MNAKKATLRGPERFVRDEEGGMLAYGLTALLGMLIFGGLAVDVGNAYAVRTHLAIAADSAAHAAIYTRELQSEDVAKQRALEVFEVALPPEQYGTILTVDDIEFGTWDEATRVFTPSPYSKQAVRVLAERSSQRNNSVGTFLLGLAGLDSWDVRRDSIFQTYMPTCLREGFVAEEIVDVQSNNAYTNGFCIHSNTHVEVNQSNYFAENTIVSMPDRSDLVLPESGFESNDGLAEALRDGAYRLRILDRLAEIMEGLDDPSSGYMPDYIVSSVPIELPSRNVSDADFTPGRIHTYTCSGPHKLKVANGSFLNEIVIDTNCPVELGQGTILDNAIIATSNTTVDSISAPAQVQIGRDDNCAPDGGAQLVTLGGISFPSQMRVYGGQMLAMDDIEFSAEANGIEGASFISGGTISGTSNMTMGFCGSGMEDNFEASYFRLTG</sequence>
<comment type="caution">
    <text evidence="4">The sequence shown here is derived from an EMBL/GenBank/DDBJ whole genome shotgun (WGS) entry which is preliminary data.</text>
</comment>
<dbReference type="InterPro" id="IPR028087">
    <property type="entry name" value="Tad_N"/>
</dbReference>
<evidence type="ECO:0008006" key="6">
    <source>
        <dbReference type="Google" id="ProtNLM"/>
    </source>
</evidence>
<evidence type="ECO:0000313" key="5">
    <source>
        <dbReference type="Proteomes" id="UP001560019"/>
    </source>
</evidence>
<dbReference type="InterPro" id="IPR057189">
    <property type="entry name" value="DUF7867"/>
</dbReference>
<keyword evidence="1" id="KW-0812">Transmembrane</keyword>
<protein>
    <recommendedName>
        <fullName evidence="6">Flp pilus-assembly TadG-like N-terminal domain-containing protein</fullName>
    </recommendedName>
</protein>
<name>A0ABV3XNJ7_9RHOB</name>
<dbReference type="Proteomes" id="UP001560019">
    <property type="component" value="Unassembled WGS sequence"/>
</dbReference>
<dbReference type="EMBL" id="JBEHHI010000001">
    <property type="protein sequence ID" value="MEX5726872.1"/>
    <property type="molecule type" value="Genomic_DNA"/>
</dbReference>
<keyword evidence="5" id="KW-1185">Reference proteome</keyword>
<feature type="transmembrane region" description="Helical" evidence="1">
    <location>
        <begin position="21"/>
        <end position="41"/>
    </location>
</feature>
<evidence type="ECO:0000313" key="4">
    <source>
        <dbReference type="EMBL" id="MEX5726872.1"/>
    </source>
</evidence>
<organism evidence="4 5">
    <name type="scientific">Rhodovulum iodosum</name>
    <dbReference type="NCBI Taxonomy" id="68291"/>
    <lineage>
        <taxon>Bacteria</taxon>
        <taxon>Pseudomonadati</taxon>
        <taxon>Pseudomonadota</taxon>
        <taxon>Alphaproteobacteria</taxon>
        <taxon>Rhodobacterales</taxon>
        <taxon>Paracoccaceae</taxon>
        <taxon>Rhodovulum</taxon>
    </lineage>
</organism>
<dbReference type="Pfam" id="PF13400">
    <property type="entry name" value="Tad"/>
    <property type="match status" value="1"/>
</dbReference>
<feature type="domain" description="Putative Flp pilus-assembly TadG-like N-terminal" evidence="2">
    <location>
        <begin position="21"/>
        <end position="64"/>
    </location>
</feature>
<proteinExistence type="predicted"/>
<evidence type="ECO:0000259" key="2">
    <source>
        <dbReference type="Pfam" id="PF13400"/>
    </source>
</evidence>
<evidence type="ECO:0000256" key="1">
    <source>
        <dbReference type="SAM" id="Phobius"/>
    </source>
</evidence>
<reference evidence="4 5" key="1">
    <citation type="submission" date="2024-06" db="EMBL/GenBank/DDBJ databases">
        <title>Genome of Rhodovulum iodosum, a marine photoferrotroph.</title>
        <authorList>
            <person name="Bianchini G."/>
            <person name="Nikeleit V."/>
            <person name="Kappler A."/>
            <person name="Bryce C."/>
            <person name="Sanchez-Baracaldo P."/>
        </authorList>
    </citation>
    <scope>NUCLEOTIDE SEQUENCE [LARGE SCALE GENOMIC DNA]</scope>
    <source>
        <strain evidence="4 5">UT/N1</strain>
    </source>
</reference>
<gene>
    <name evidence="4" type="ORF">Ga0609869_000225</name>
</gene>
<keyword evidence="1" id="KW-0472">Membrane</keyword>
<dbReference type="RefSeq" id="WP_125404316.1">
    <property type="nucleotide sequence ID" value="NZ_JBEHHI010000001.1"/>
</dbReference>
<dbReference type="Pfam" id="PF25269">
    <property type="entry name" value="DUF7867"/>
    <property type="match status" value="1"/>
</dbReference>